<dbReference type="Gene3D" id="3.30.460.10">
    <property type="entry name" value="Beta Polymerase, domain 2"/>
    <property type="match status" value="1"/>
</dbReference>
<dbReference type="SUPFAM" id="SSF81631">
    <property type="entry name" value="PAP/OAS1 substrate-binding domain"/>
    <property type="match status" value="1"/>
</dbReference>
<dbReference type="InterPro" id="IPR011068">
    <property type="entry name" value="NuclTrfase_I-like_C"/>
</dbReference>
<name>C7DHJ4_MICA2</name>
<dbReference type="CDD" id="cd05400">
    <property type="entry name" value="NT_2-5OAS_ClassI-CCAase"/>
    <property type="match status" value="1"/>
</dbReference>
<dbReference type="SUPFAM" id="SSF81301">
    <property type="entry name" value="Nucleotidyltransferase"/>
    <property type="match status" value="1"/>
</dbReference>
<feature type="binding site" evidence="10">
    <location>
        <position position="177"/>
    </location>
    <ligand>
        <name>ATP</name>
        <dbReference type="ChEBI" id="CHEBI:30616"/>
    </ligand>
</feature>
<evidence type="ECO:0000259" key="13">
    <source>
        <dbReference type="Pfam" id="PF21133"/>
    </source>
</evidence>
<dbReference type="InterPro" id="IPR015329">
    <property type="entry name" value="tRNA_NucTransf2"/>
</dbReference>
<evidence type="ECO:0000256" key="4">
    <source>
        <dbReference type="ARBA" id="ARBA00022723"/>
    </source>
</evidence>
<keyword evidence="8 10" id="KW-0460">Magnesium</keyword>
<feature type="domain" description="tRNA nucleotidyltransferase substrate binding" evidence="12">
    <location>
        <begin position="171"/>
        <end position="288"/>
    </location>
</feature>
<dbReference type="InterPro" id="IPR043519">
    <property type="entry name" value="NT_sf"/>
</dbReference>
<feature type="binding site" evidence="10">
    <location>
        <position position="157"/>
    </location>
    <ligand>
        <name>CTP</name>
        <dbReference type="ChEBI" id="CHEBI:37563"/>
    </ligand>
</feature>
<accession>C7DHJ4</accession>
<comment type="cofactor">
    <cofactor evidence="10">
        <name>Mg(2+)</name>
        <dbReference type="ChEBI" id="CHEBI:18420"/>
    </cofactor>
</comment>
<dbReference type="GO" id="GO:0042245">
    <property type="term" value="P:RNA repair"/>
    <property type="evidence" value="ECO:0007669"/>
    <property type="project" value="UniProtKB-KW"/>
</dbReference>
<comment type="subunit">
    <text evidence="10">Homodimer.</text>
</comment>
<feature type="binding site" evidence="10">
    <location>
        <position position="186"/>
    </location>
    <ligand>
        <name>CTP</name>
        <dbReference type="ChEBI" id="CHEBI:37563"/>
    </ligand>
</feature>
<organism evidence="14 15">
    <name type="scientific">Candidatus Micrarchaeum acidiphilum ARMAN-2</name>
    <dbReference type="NCBI Taxonomy" id="425595"/>
    <lineage>
        <taxon>Archaea</taxon>
        <taxon>Candidatus Micrarchaeota</taxon>
        <taxon>Candidatus Micrarchaeia</taxon>
        <taxon>Candidatus Micrarchaeales</taxon>
        <taxon>Candidatus Micrarchaeaceae</taxon>
        <taxon>Candidatus Micrarchaeum</taxon>
    </lineage>
</organism>
<feature type="binding site" evidence="10">
    <location>
        <position position="157"/>
    </location>
    <ligand>
        <name>ATP</name>
        <dbReference type="ChEBI" id="CHEBI:30616"/>
    </ligand>
</feature>
<dbReference type="InterPro" id="IPR048833">
    <property type="entry name" value="CAA_C"/>
</dbReference>
<feature type="binding site" evidence="10">
    <location>
        <position position="67"/>
    </location>
    <ligand>
        <name>CTP</name>
        <dbReference type="ChEBI" id="CHEBI:37563"/>
    </ligand>
</feature>
<evidence type="ECO:0000256" key="7">
    <source>
        <dbReference type="ARBA" id="ARBA00022840"/>
    </source>
</evidence>
<keyword evidence="6 10" id="KW-0692">RNA repair</keyword>
<keyword evidence="1 10" id="KW-0808">Transferase</keyword>
<dbReference type="Proteomes" id="UP000332487">
    <property type="component" value="Unassembled WGS sequence"/>
</dbReference>
<dbReference type="Pfam" id="PF01909">
    <property type="entry name" value="NTP_transf_2"/>
    <property type="match status" value="1"/>
</dbReference>
<dbReference type="InterPro" id="IPR006116">
    <property type="entry name" value="NT_2-5OAS_ClassI-CCAase"/>
</dbReference>
<feature type="domain" description="CCA-adding enzyme C-terminal" evidence="13">
    <location>
        <begin position="312"/>
        <end position="434"/>
    </location>
</feature>
<dbReference type="GO" id="GO:0000049">
    <property type="term" value="F:tRNA binding"/>
    <property type="evidence" value="ECO:0007669"/>
    <property type="project" value="UniProtKB-UniRule"/>
</dbReference>
<dbReference type="Gene3D" id="3.30.70.590">
    <property type="entry name" value="Poly(A) polymerase predicted RNA binding domain"/>
    <property type="match status" value="1"/>
</dbReference>
<keyword evidence="9 10" id="KW-0694">RNA-binding</keyword>
<dbReference type="Gene3D" id="3.30.70.1550">
    <property type="entry name" value="Archaeal tRNA CCA-adding enzyme catalytic domain"/>
    <property type="match status" value="1"/>
</dbReference>
<evidence type="ECO:0000256" key="1">
    <source>
        <dbReference type="ARBA" id="ARBA00022679"/>
    </source>
</evidence>
<protein>
    <recommendedName>
        <fullName evidence="10">CCA-adding enzyme</fullName>
        <ecNumber evidence="10">2.7.7.72</ecNumber>
    </recommendedName>
    <alternativeName>
        <fullName evidence="10">CCA tRNA nucleotidyltransferase</fullName>
    </alternativeName>
    <alternativeName>
        <fullName evidence="10">tRNA CCA-pyrophosphorylase</fullName>
    </alternativeName>
    <alternativeName>
        <fullName evidence="10">tRNA adenylyl-/cytidylyl- transferase</fullName>
    </alternativeName>
    <alternativeName>
        <fullName evidence="10">tRNA nucleotidyltransferase</fullName>
    </alternativeName>
    <alternativeName>
        <fullName evidence="10">tRNA-NT</fullName>
    </alternativeName>
</protein>
<dbReference type="PANTHER" id="PTHR39643:SF1">
    <property type="entry name" value="CCA-ADDING ENZYME"/>
    <property type="match status" value="1"/>
</dbReference>
<comment type="catalytic activity">
    <reaction evidence="10">
        <text>a tRNA with a 3' CCA end + 2 CTP + ATP = a tRNA with a 3' CCACCA end + 3 diphosphate</text>
        <dbReference type="Rhea" id="RHEA:76235"/>
        <dbReference type="Rhea" id="RHEA-COMP:10468"/>
        <dbReference type="Rhea" id="RHEA-COMP:18655"/>
        <dbReference type="ChEBI" id="CHEBI:30616"/>
        <dbReference type="ChEBI" id="CHEBI:33019"/>
        <dbReference type="ChEBI" id="CHEBI:37563"/>
        <dbReference type="ChEBI" id="CHEBI:83071"/>
        <dbReference type="ChEBI" id="CHEBI:195187"/>
    </reaction>
</comment>
<feature type="binding site" evidence="10">
    <location>
        <position position="64"/>
    </location>
    <ligand>
        <name>CTP</name>
        <dbReference type="ChEBI" id="CHEBI:37563"/>
    </ligand>
</feature>
<evidence type="ECO:0000256" key="10">
    <source>
        <dbReference type="HAMAP-Rule" id="MF_01264"/>
    </source>
</evidence>
<dbReference type="GO" id="GO:0160016">
    <property type="term" value="F:CCACCA tRNA nucleotidyltransferase activity"/>
    <property type="evidence" value="ECO:0007669"/>
    <property type="project" value="RHEA"/>
</dbReference>
<evidence type="ECO:0000313" key="15">
    <source>
        <dbReference type="Proteomes" id="UP000332487"/>
    </source>
</evidence>
<feature type="binding site" evidence="10">
    <location>
        <position position="186"/>
    </location>
    <ligand>
        <name>ATP</name>
        <dbReference type="ChEBI" id="CHEBI:30616"/>
    </ligand>
</feature>
<evidence type="ECO:0000259" key="11">
    <source>
        <dbReference type="Pfam" id="PF01909"/>
    </source>
</evidence>
<feature type="binding site" evidence="10">
    <location>
        <position position="64"/>
    </location>
    <ligand>
        <name>ATP</name>
        <dbReference type="ChEBI" id="CHEBI:30616"/>
    </ligand>
</feature>
<comment type="similarity">
    <text evidence="10">Belongs to the tRNA nucleotidyltransferase/poly(A) polymerase family. Archaeal CCA-adding enzyme subfamily.</text>
</comment>
<sequence>MKSKSVRSRKQSGYQRLNGVLKGILEEIRPTAEEIAALNEYSNELMGRLRKVVPRNVEIILAGSVARGTQIRGTSDIDIFMLFPKGIAEREMERKAIELAKKVVHRSHGESFVINYAEHPYLKLISEKFGVKADIVPAFKIRDSSEMATAVDRTQLHNQFVMASLSETQKDHVRLLKYILREHNIYGAEARVRGFSGYLCELLVHTFGDITKTLEFFASVKRPCLVEPLSRGVSTAESAKEASQHFKSNFVVIDPTDPDRNVAASVSEESLFRASMVSYRIIKEQSLKAISRYGFSDDDSYRRLESIEKATGLKIYTLKIRLPKISDDTLWPQIVKLSGQMVHFLESYSFKPVITLQEMDGGDGVIAFFMDRQSSSIELVRGPPGFMHEDAVVFYKKHVNKDMDNVSFDGERIFALEEARYKTPEEAIRAALNSKSFRFPSYLKKKSTVLYSKEIPEGCAKLVYRAYIRKMTI</sequence>
<dbReference type="PANTHER" id="PTHR39643">
    <property type="entry name" value="CCA-ADDING ENZYME"/>
    <property type="match status" value="1"/>
</dbReference>
<dbReference type="EMBL" id="GG697240">
    <property type="protein sequence ID" value="EET90096.1"/>
    <property type="molecule type" value="Genomic_DNA"/>
</dbReference>
<comment type="miscellaneous">
    <text evidence="10">A single active site specifically recognizes both ATP and CTP and is responsible for their addition.</text>
</comment>
<evidence type="ECO:0000256" key="8">
    <source>
        <dbReference type="ARBA" id="ARBA00022842"/>
    </source>
</evidence>
<dbReference type="InterPro" id="IPR002934">
    <property type="entry name" value="Polymerase_NTP_transf_dom"/>
</dbReference>
<dbReference type="EC" id="2.7.7.72" evidence="10"/>
<dbReference type="Pfam" id="PF09249">
    <property type="entry name" value="tRNA_NucTransf2"/>
    <property type="match status" value="1"/>
</dbReference>
<evidence type="ECO:0000256" key="9">
    <source>
        <dbReference type="ARBA" id="ARBA00022884"/>
    </source>
</evidence>
<dbReference type="NCBIfam" id="TIGR03671">
    <property type="entry name" value="cca_archaeal"/>
    <property type="match status" value="1"/>
</dbReference>
<dbReference type="PIRSF" id="PIRSF005335">
    <property type="entry name" value="CCA_arch"/>
    <property type="match status" value="1"/>
</dbReference>
<keyword evidence="4 10" id="KW-0479">Metal-binding</keyword>
<dbReference type="AlphaFoldDB" id="C7DHJ4"/>
<comment type="catalytic activity">
    <reaction evidence="10">
        <text>a tRNA precursor + 2 CTP + ATP = a tRNA with a 3' CCA end + 3 diphosphate</text>
        <dbReference type="Rhea" id="RHEA:14433"/>
        <dbReference type="Rhea" id="RHEA-COMP:10465"/>
        <dbReference type="Rhea" id="RHEA-COMP:10468"/>
        <dbReference type="ChEBI" id="CHEBI:30616"/>
        <dbReference type="ChEBI" id="CHEBI:33019"/>
        <dbReference type="ChEBI" id="CHEBI:37563"/>
        <dbReference type="ChEBI" id="CHEBI:74896"/>
        <dbReference type="ChEBI" id="CHEBI:83071"/>
        <dbReference type="EC" id="2.7.7.72"/>
    </reaction>
</comment>
<keyword evidence="3 10" id="KW-0548">Nucleotidyltransferase</keyword>
<evidence type="ECO:0000256" key="6">
    <source>
        <dbReference type="ARBA" id="ARBA00022800"/>
    </source>
</evidence>
<evidence type="ECO:0000256" key="5">
    <source>
        <dbReference type="ARBA" id="ARBA00022741"/>
    </source>
</evidence>
<evidence type="ECO:0000313" key="14">
    <source>
        <dbReference type="EMBL" id="EET90096.1"/>
    </source>
</evidence>
<dbReference type="GO" id="GO:0001680">
    <property type="term" value="P:tRNA 3'-terminal CCA addition"/>
    <property type="evidence" value="ECO:0007669"/>
    <property type="project" value="UniProtKB-UniRule"/>
</dbReference>
<keyword evidence="15" id="KW-1185">Reference proteome</keyword>
<feature type="binding site" evidence="10">
    <location>
        <position position="76"/>
    </location>
    <ligand>
        <name>Mg(2+)</name>
        <dbReference type="ChEBI" id="CHEBI:18420"/>
    </ligand>
</feature>
<reference evidence="14 15" key="2">
    <citation type="journal article" date="2010" name="Proc. Natl. Acad. Sci. U.S.A.">
        <title>Enigmatic, ultrasmall, uncultivated Archaea.</title>
        <authorList>
            <person name="Baker B.J."/>
            <person name="Comolli L.R."/>
            <person name="Dick G.J."/>
            <person name="Hauser L.J."/>
            <person name="Hyatt D."/>
            <person name="Dill B.D."/>
            <person name="Land M.L."/>
            <person name="Verberkmoes N.C."/>
            <person name="Hettich R.L."/>
            <person name="Banfield J.F."/>
        </authorList>
    </citation>
    <scope>NUCLEOTIDE SEQUENCE [LARGE SCALE GENOMIC DNA]</scope>
    <source>
        <strain evidence="14">ARMAN-2</strain>
    </source>
</reference>
<evidence type="ECO:0000256" key="3">
    <source>
        <dbReference type="ARBA" id="ARBA00022695"/>
    </source>
</evidence>
<dbReference type="Pfam" id="PF21133">
    <property type="entry name" value="CAA_C"/>
    <property type="match status" value="1"/>
</dbReference>
<dbReference type="InterPro" id="IPR042090">
    <property type="entry name" value="CCA_tRNA_nucleotrans_2"/>
</dbReference>
<feature type="binding site" evidence="10">
    <location>
        <position position="67"/>
    </location>
    <ligand>
        <name>ATP</name>
        <dbReference type="ChEBI" id="CHEBI:30616"/>
    </ligand>
</feature>
<dbReference type="SUPFAM" id="SSF55003">
    <property type="entry name" value="PAP/Archaeal CCA-adding enzyme, C-terminal domain"/>
    <property type="match status" value="1"/>
</dbReference>
<reference evidence="14 15" key="1">
    <citation type="journal article" date="2009" name="Genome Biol.">
        <title>Community-wide analysis of microbial genome sequence signatures.</title>
        <authorList>
            <person name="Dick G.J."/>
            <person name="Andersson A.F."/>
            <person name="Baker B.J."/>
            <person name="Simmons S.L."/>
            <person name="Thomas B.C."/>
            <person name="Yelton A.P."/>
            <person name="Banfield J.F."/>
        </authorList>
    </citation>
    <scope>NUCLEOTIDE SEQUENCE [LARGE SCALE GENOMIC DNA]</scope>
    <source>
        <strain evidence="14">ARMAN-2</strain>
    </source>
</reference>
<dbReference type="HAMAP" id="MF_01264">
    <property type="entry name" value="CCA_arch"/>
    <property type="match status" value="1"/>
</dbReference>
<keyword evidence="5 10" id="KW-0547">Nucleotide-binding</keyword>
<dbReference type="GO" id="GO:0004810">
    <property type="term" value="F:CCA tRNA nucleotidyltransferase activity"/>
    <property type="evidence" value="ECO:0007669"/>
    <property type="project" value="UniProtKB-UniRule"/>
</dbReference>
<dbReference type="Gene3D" id="1.10.1410.30">
    <property type="entry name" value="CCA tRNA nucleotidyltransferase, domain 2"/>
    <property type="match status" value="1"/>
</dbReference>
<proteinExistence type="inferred from homology"/>
<dbReference type="PROSITE" id="PS50152">
    <property type="entry name" value="25A_SYNTH_3"/>
    <property type="match status" value="1"/>
</dbReference>
<feature type="binding site" evidence="10">
    <location>
        <position position="177"/>
    </location>
    <ligand>
        <name>CTP</name>
        <dbReference type="ChEBI" id="CHEBI:37563"/>
    </ligand>
</feature>
<gene>
    <name evidence="10" type="primary">cca</name>
    <name evidence="14" type="ORF">UNLARM2_0537</name>
</gene>
<dbReference type="GO" id="GO:0005524">
    <property type="term" value="F:ATP binding"/>
    <property type="evidence" value="ECO:0007669"/>
    <property type="project" value="UniProtKB-UniRule"/>
</dbReference>
<feature type="domain" description="Polymerase nucleotidyl transferase" evidence="11">
    <location>
        <begin position="49"/>
        <end position="156"/>
    </location>
</feature>
<feature type="binding site" evidence="10">
    <location>
        <position position="134"/>
    </location>
    <ligand>
        <name>Mg(2+)</name>
        <dbReference type="ChEBI" id="CHEBI:18420"/>
    </ligand>
</feature>
<keyword evidence="2 10" id="KW-0819">tRNA processing</keyword>
<evidence type="ECO:0000256" key="2">
    <source>
        <dbReference type="ARBA" id="ARBA00022694"/>
    </source>
</evidence>
<dbReference type="GO" id="GO:0000287">
    <property type="term" value="F:magnesium ion binding"/>
    <property type="evidence" value="ECO:0007669"/>
    <property type="project" value="UniProtKB-UniRule"/>
</dbReference>
<feature type="binding site" evidence="10">
    <location>
        <position position="78"/>
    </location>
    <ligand>
        <name>Mg(2+)</name>
        <dbReference type="ChEBI" id="CHEBI:18420"/>
    </ligand>
</feature>
<dbReference type="InterPro" id="IPR008229">
    <property type="entry name" value="CCA-adding_arc"/>
</dbReference>
<evidence type="ECO:0000259" key="12">
    <source>
        <dbReference type="Pfam" id="PF09249"/>
    </source>
</evidence>
<comment type="function">
    <text evidence="10">Catalyzes the addition and repair of the essential 3'-terminal CCA sequence in tRNAs without using a nucleic acid template. Adds these three nucleotides in the order of C, C, and A to the tRNA nucleotide-73, using CTP and ATP as substrates and producing inorganic pyrophosphate. tRNA 3'-terminal CCA addition is required both for tRNA processing and repair. Also involved in tRNA surveillance by mediating tandem CCA addition to generate a CCACCA at the 3' terminus of unstable tRNAs. While stable tRNAs receive only 3'-terminal CCA, unstable tRNAs are marked with CCACCA and rapidly degraded.</text>
</comment>
<keyword evidence="7 10" id="KW-0067">ATP-binding</keyword>